<name>A0A4R1S9L1_HYDET</name>
<dbReference type="RefSeq" id="WP_207930701.1">
    <property type="nucleotide sequence ID" value="NZ_SLUN01000003.1"/>
</dbReference>
<proteinExistence type="predicted"/>
<dbReference type="EMBL" id="SLUN01000003">
    <property type="protein sequence ID" value="TCL75212.1"/>
    <property type="molecule type" value="Genomic_DNA"/>
</dbReference>
<evidence type="ECO:0000313" key="1">
    <source>
        <dbReference type="EMBL" id="TCL75212.1"/>
    </source>
</evidence>
<dbReference type="Pfam" id="PF07875">
    <property type="entry name" value="Coat_F"/>
    <property type="match status" value="1"/>
</dbReference>
<evidence type="ECO:0000313" key="2">
    <source>
        <dbReference type="Proteomes" id="UP000295008"/>
    </source>
</evidence>
<reference evidence="1 2" key="1">
    <citation type="submission" date="2019-03" db="EMBL/GenBank/DDBJ databases">
        <title>Genomic Encyclopedia of Type Strains, Phase IV (KMG-IV): sequencing the most valuable type-strain genomes for metagenomic binning, comparative biology and taxonomic classification.</title>
        <authorList>
            <person name="Goeker M."/>
        </authorList>
    </citation>
    <scope>NUCLEOTIDE SEQUENCE [LARGE SCALE GENOMIC DNA]</scope>
    <source>
        <strain evidence="1 2">LX-B</strain>
    </source>
</reference>
<protein>
    <submittedName>
        <fullName evidence="1">Coat F domain-containing protein</fullName>
    </submittedName>
</protein>
<dbReference type="AlphaFoldDB" id="A0A4R1S9L1"/>
<keyword evidence="2" id="KW-1185">Reference proteome</keyword>
<sequence>MYTDREMTLDALEIAKTGAVSFTQAATETSNPAIRQALLQMRAQCEQTQQQIGQYAQTKNYYKPAPPAPHQDVAAINQFLQQTIASGNLQ</sequence>
<dbReference type="InterPro" id="IPR012851">
    <property type="entry name" value="Spore_coat_CotF-like"/>
</dbReference>
<dbReference type="Proteomes" id="UP000295008">
    <property type="component" value="Unassembled WGS sequence"/>
</dbReference>
<accession>A0A4R1S9L1</accession>
<comment type="caution">
    <text evidence="1">The sequence shown here is derived from an EMBL/GenBank/DDBJ whole genome shotgun (WGS) entry which is preliminary data.</text>
</comment>
<organism evidence="1 2">
    <name type="scientific">Hydrogenispora ethanolica</name>
    <dbReference type="NCBI Taxonomy" id="1082276"/>
    <lineage>
        <taxon>Bacteria</taxon>
        <taxon>Bacillati</taxon>
        <taxon>Bacillota</taxon>
        <taxon>Hydrogenispora</taxon>
    </lineage>
</organism>
<gene>
    <name evidence="1" type="ORF">EDC14_1003144</name>
</gene>